<name>A0A8C4KUF2_EQUAS</name>
<dbReference type="AlphaFoldDB" id="A0A8C4KUF2"/>
<dbReference type="Ensembl" id="ENSEAST00005002568.2">
    <property type="protein sequence ID" value="ENSEASP00005002331.2"/>
    <property type="gene ID" value="ENSEASG00005001821.2"/>
</dbReference>
<feature type="signal peptide" evidence="1">
    <location>
        <begin position="1"/>
        <end position="23"/>
    </location>
</feature>
<evidence type="ECO:0000313" key="3">
    <source>
        <dbReference type="Proteomes" id="UP000694387"/>
    </source>
</evidence>
<dbReference type="GeneTree" id="ENSGT00670000099394"/>
<evidence type="ECO:0000256" key="1">
    <source>
        <dbReference type="SAM" id="SignalP"/>
    </source>
</evidence>
<accession>A0A8C4KUF2</accession>
<organism evidence="2 3">
    <name type="scientific">Equus asinus</name>
    <name type="common">Donkey</name>
    <name type="synonym">Equus africanus asinus</name>
    <dbReference type="NCBI Taxonomy" id="9793"/>
    <lineage>
        <taxon>Eukaryota</taxon>
        <taxon>Metazoa</taxon>
        <taxon>Chordata</taxon>
        <taxon>Craniata</taxon>
        <taxon>Vertebrata</taxon>
        <taxon>Euteleostomi</taxon>
        <taxon>Mammalia</taxon>
        <taxon>Eutheria</taxon>
        <taxon>Laurasiatheria</taxon>
        <taxon>Perissodactyla</taxon>
        <taxon>Equidae</taxon>
        <taxon>Equus</taxon>
    </lineage>
</organism>
<sequence>MNWFLFFLLSGALLVQCWSPTEGEGPTFCTSCDEYVGKNCRKNFGSCQPKYPDFACQTKEVYTQHITGEYVYQYSILGCPKRCVEYVLITKREKNVFSCCSQSYCNSLSVKDKVPFNPAKSENLA</sequence>
<reference evidence="2" key="3">
    <citation type="submission" date="2025-09" db="UniProtKB">
        <authorList>
            <consortium name="Ensembl"/>
        </authorList>
    </citation>
    <scope>IDENTIFICATION</scope>
</reference>
<dbReference type="Proteomes" id="UP000694387">
    <property type="component" value="Chromosome 20"/>
</dbReference>
<evidence type="ECO:0000313" key="2">
    <source>
        <dbReference type="Ensembl" id="ENSEASP00005002331.2"/>
    </source>
</evidence>
<keyword evidence="1" id="KW-0732">Signal</keyword>
<keyword evidence="3" id="KW-1185">Reference proteome</keyword>
<feature type="chain" id="PRO_5040212089" evidence="1">
    <location>
        <begin position="24"/>
        <end position="125"/>
    </location>
</feature>
<protein>
    <submittedName>
        <fullName evidence="2">Uncharacterized protein</fullName>
    </submittedName>
</protein>
<proteinExistence type="predicted"/>
<reference evidence="2 3" key="1">
    <citation type="journal article" date="2020" name="Nat. Commun.">
        <title>Donkey genomes provide new insights into domestication and selection for coat color.</title>
        <authorList>
            <person name="Wang"/>
            <person name="C."/>
            <person name="Li"/>
            <person name="H."/>
            <person name="Guo"/>
            <person name="Y."/>
            <person name="Huang"/>
            <person name="J."/>
            <person name="Sun"/>
            <person name="Y."/>
            <person name="Min"/>
            <person name="J."/>
            <person name="Wang"/>
            <person name="J."/>
            <person name="Fang"/>
            <person name="X."/>
            <person name="Zhao"/>
            <person name="Z."/>
            <person name="Wang"/>
            <person name="S."/>
            <person name="Zhang"/>
            <person name="Y."/>
            <person name="Liu"/>
            <person name="Q."/>
            <person name="Jiang"/>
            <person name="Q."/>
            <person name="Wang"/>
            <person name="X."/>
            <person name="Guo"/>
            <person name="Y."/>
            <person name="Yang"/>
            <person name="C."/>
            <person name="Wang"/>
            <person name="Y."/>
            <person name="Tian"/>
            <person name="F."/>
            <person name="Zhuang"/>
            <person name="G."/>
            <person name="Fan"/>
            <person name="Y."/>
            <person name="Gao"/>
            <person name="Q."/>
            <person name="Li"/>
            <person name="Y."/>
            <person name="Ju"/>
            <person name="Z."/>
            <person name="Li"/>
            <person name="J."/>
            <person name="Li"/>
            <person name="R."/>
            <person name="Hou"/>
            <person name="M."/>
            <person name="Yang"/>
            <person name="G."/>
            <person name="Liu"/>
            <person name="G."/>
            <person name="Liu"/>
            <person name="W."/>
            <person name="Guo"/>
            <person name="J."/>
            <person name="Pan"/>
            <person name="S."/>
            <person name="Fan"/>
            <person name="G."/>
            <person name="Zhang"/>
            <person name="W."/>
            <person name="Zhang"/>
            <person name="R."/>
            <person name="Yu"/>
            <person name="J."/>
            <person name="Zhang"/>
            <person name="X."/>
            <person name="Yin"/>
            <person name="Q."/>
            <person name="Ji"/>
            <person name="C."/>
            <person name="Jin"/>
            <person name="Y."/>
            <person name="Yue"/>
            <person name="G."/>
            <person name="Liu"/>
            <person name="M."/>
            <person name="Xu"/>
            <person name="J."/>
            <person name="Liu"/>
            <person name="S."/>
            <person name="Jordana"/>
            <person name="J."/>
            <person name="Noce"/>
            <person name="A."/>
            <person name="Amills"/>
            <person name="M."/>
            <person name="Wu"/>
            <person name="D.D."/>
            <person name="Li"/>
            <person name="S."/>
            <person name="Zhou"/>
            <person name="X. and Zhong"/>
            <person name="J."/>
        </authorList>
    </citation>
    <scope>NUCLEOTIDE SEQUENCE [LARGE SCALE GENOMIC DNA]</scope>
</reference>
<reference evidence="2" key="2">
    <citation type="submission" date="2025-08" db="UniProtKB">
        <authorList>
            <consortium name="Ensembl"/>
        </authorList>
    </citation>
    <scope>IDENTIFICATION</scope>
</reference>